<organism evidence="3 4">
    <name type="scientific">Cucumis sativus</name>
    <name type="common">Cucumber</name>
    <dbReference type="NCBI Taxonomy" id="3659"/>
    <lineage>
        <taxon>Eukaryota</taxon>
        <taxon>Viridiplantae</taxon>
        <taxon>Streptophyta</taxon>
        <taxon>Embryophyta</taxon>
        <taxon>Tracheophyta</taxon>
        <taxon>Spermatophyta</taxon>
        <taxon>Magnoliopsida</taxon>
        <taxon>eudicotyledons</taxon>
        <taxon>Gunneridae</taxon>
        <taxon>Pentapetalae</taxon>
        <taxon>rosids</taxon>
        <taxon>fabids</taxon>
        <taxon>Cucurbitales</taxon>
        <taxon>Cucurbitaceae</taxon>
        <taxon>Benincaseae</taxon>
        <taxon>Cucumis</taxon>
    </lineage>
</organism>
<gene>
    <name evidence="3" type="ORF">Csa_4G642450</name>
</gene>
<feature type="region of interest" description="Disordered" evidence="1">
    <location>
        <begin position="44"/>
        <end position="71"/>
    </location>
</feature>
<protein>
    <submittedName>
        <fullName evidence="3">Uncharacterized protein</fullName>
    </submittedName>
</protein>
<reference evidence="3 4" key="1">
    <citation type="journal article" date="2009" name="Nat. Genet.">
        <title>The genome of the cucumber, Cucumis sativus L.</title>
        <authorList>
            <person name="Huang S."/>
            <person name="Li R."/>
            <person name="Zhang Z."/>
            <person name="Li L."/>
            <person name="Gu X."/>
            <person name="Fan W."/>
            <person name="Lucas W.J."/>
            <person name="Wang X."/>
            <person name="Xie B."/>
            <person name="Ni P."/>
            <person name="Ren Y."/>
            <person name="Zhu H."/>
            <person name="Li J."/>
            <person name="Lin K."/>
            <person name="Jin W."/>
            <person name="Fei Z."/>
            <person name="Li G."/>
            <person name="Staub J."/>
            <person name="Kilian A."/>
            <person name="van der Vossen E.A."/>
            <person name="Wu Y."/>
            <person name="Guo J."/>
            <person name="He J."/>
            <person name="Jia Z."/>
            <person name="Ren Y."/>
            <person name="Tian G."/>
            <person name="Lu Y."/>
            <person name="Ruan J."/>
            <person name="Qian W."/>
            <person name="Wang M."/>
            <person name="Huang Q."/>
            <person name="Li B."/>
            <person name="Xuan Z."/>
            <person name="Cao J."/>
            <person name="Asan"/>
            <person name="Wu Z."/>
            <person name="Zhang J."/>
            <person name="Cai Q."/>
            <person name="Bai Y."/>
            <person name="Zhao B."/>
            <person name="Han Y."/>
            <person name="Li Y."/>
            <person name="Li X."/>
            <person name="Wang S."/>
            <person name="Shi Q."/>
            <person name="Liu S."/>
            <person name="Cho W.K."/>
            <person name="Kim J.Y."/>
            <person name="Xu Y."/>
            <person name="Heller-Uszynska K."/>
            <person name="Miao H."/>
            <person name="Cheng Z."/>
            <person name="Zhang S."/>
            <person name="Wu J."/>
            <person name="Yang Y."/>
            <person name="Kang H."/>
            <person name="Li M."/>
            <person name="Liang H."/>
            <person name="Ren X."/>
            <person name="Shi Z."/>
            <person name="Wen M."/>
            <person name="Jian M."/>
            <person name="Yang H."/>
            <person name="Zhang G."/>
            <person name="Yang Z."/>
            <person name="Chen R."/>
            <person name="Liu S."/>
            <person name="Li J."/>
            <person name="Ma L."/>
            <person name="Liu H."/>
            <person name="Zhou Y."/>
            <person name="Zhao J."/>
            <person name="Fang X."/>
            <person name="Li G."/>
            <person name="Fang L."/>
            <person name="Li Y."/>
            <person name="Liu D."/>
            <person name="Zheng H."/>
            <person name="Zhang Y."/>
            <person name="Qin N."/>
            <person name="Li Z."/>
            <person name="Yang G."/>
            <person name="Yang S."/>
            <person name="Bolund L."/>
            <person name="Kristiansen K."/>
            <person name="Zheng H."/>
            <person name="Li S."/>
            <person name="Zhang X."/>
            <person name="Yang H."/>
            <person name="Wang J."/>
            <person name="Sun R."/>
            <person name="Zhang B."/>
            <person name="Jiang S."/>
            <person name="Wang J."/>
            <person name="Du Y."/>
            <person name="Li S."/>
        </authorList>
    </citation>
    <scope>NUCLEOTIDE SEQUENCE [LARGE SCALE GENOMIC DNA]</scope>
    <source>
        <strain evidence="4">cv. 9930</strain>
    </source>
</reference>
<evidence type="ECO:0000256" key="2">
    <source>
        <dbReference type="SAM" id="SignalP"/>
    </source>
</evidence>
<keyword evidence="4" id="KW-1185">Reference proteome</keyword>
<sequence length="108" mass="12068">MGKFLGVVILPPAIPLGLAKYDFATYPKKKRKKDTTFVWTLSASKERSGFGAKQLEAKPPRPEYSQKRNKLPMSCAIKQEEKENSKINCGVRVKLKRKKAGNGKEATS</sequence>
<evidence type="ECO:0000313" key="3">
    <source>
        <dbReference type="EMBL" id="KGN55264.1"/>
    </source>
</evidence>
<dbReference type="Proteomes" id="UP000029981">
    <property type="component" value="Chromosome 4"/>
</dbReference>
<feature type="compositionally biased region" description="Basic and acidic residues" evidence="1">
    <location>
        <begin position="55"/>
        <end position="66"/>
    </location>
</feature>
<feature type="signal peptide" evidence="2">
    <location>
        <begin position="1"/>
        <end position="19"/>
    </location>
</feature>
<dbReference type="EMBL" id="CM002925">
    <property type="protein sequence ID" value="KGN55264.1"/>
    <property type="molecule type" value="Genomic_DNA"/>
</dbReference>
<evidence type="ECO:0000256" key="1">
    <source>
        <dbReference type="SAM" id="MobiDB-lite"/>
    </source>
</evidence>
<dbReference type="Gramene" id="KGN55264">
    <property type="protein sequence ID" value="KGN55264"/>
    <property type="gene ID" value="Csa_4G642450"/>
</dbReference>
<feature type="chain" id="PRO_5001965774" evidence="2">
    <location>
        <begin position="20"/>
        <end position="108"/>
    </location>
</feature>
<proteinExistence type="predicted"/>
<keyword evidence="2" id="KW-0732">Signal</keyword>
<name>A0A0A0L2J9_CUCSA</name>
<accession>A0A0A0L2J9</accession>
<evidence type="ECO:0000313" key="4">
    <source>
        <dbReference type="Proteomes" id="UP000029981"/>
    </source>
</evidence>
<reference evidence="3 4" key="4">
    <citation type="journal article" date="2011" name="BMC Genomics">
        <title>RNA-Seq improves annotation of protein-coding genes in the cucumber genome.</title>
        <authorList>
            <person name="Li Z."/>
            <person name="Zhang Z."/>
            <person name="Yan P."/>
            <person name="Huang S."/>
            <person name="Fei Z."/>
            <person name="Lin K."/>
        </authorList>
    </citation>
    <scope>NUCLEOTIDE SEQUENCE [LARGE SCALE GENOMIC DNA]</scope>
    <source>
        <strain evidence="4">cv. 9930</strain>
    </source>
</reference>
<reference evidence="3 4" key="3">
    <citation type="journal article" date="2010" name="BMC Genomics">
        <title>Transcriptome sequencing and comparative analysis of cucumber flowers with different sex types.</title>
        <authorList>
            <person name="Guo S."/>
            <person name="Zheng Y."/>
            <person name="Joung J.G."/>
            <person name="Liu S."/>
            <person name="Zhang Z."/>
            <person name="Crasta O.R."/>
            <person name="Sobral B.W."/>
            <person name="Xu Y."/>
            <person name="Huang S."/>
            <person name="Fei Z."/>
        </authorList>
    </citation>
    <scope>NUCLEOTIDE SEQUENCE [LARGE SCALE GENOMIC DNA]</scope>
    <source>
        <strain evidence="4">cv. 9930</strain>
    </source>
</reference>
<reference evidence="3 4" key="2">
    <citation type="journal article" date="2009" name="PLoS ONE">
        <title>An integrated genetic and cytogenetic map of the cucumber genome.</title>
        <authorList>
            <person name="Ren Y."/>
            <person name="Zhang Z."/>
            <person name="Liu J."/>
            <person name="Staub J.E."/>
            <person name="Han Y."/>
            <person name="Cheng Z."/>
            <person name="Li X."/>
            <person name="Lu J."/>
            <person name="Miao H."/>
            <person name="Kang H."/>
            <person name="Xie B."/>
            <person name="Gu X."/>
            <person name="Wang X."/>
            <person name="Du Y."/>
            <person name="Jin W."/>
            <person name="Huang S."/>
        </authorList>
    </citation>
    <scope>NUCLEOTIDE SEQUENCE [LARGE SCALE GENOMIC DNA]</scope>
    <source>
        <strain evidence="4">cv. 9930</strain>
    </source>
</reference>
<dbReference type="AlphaFoldDB" id="A0A0A0L2J9"/>